<evidence type="ECO:0000313" key="1">
    <source>
        <dbReference type="EMBL" id="GED71330.1"/>
    </source>
</evidence>
<dbReference type="RefSeq" id="WP_049741645.1">
    <property type="nucleotide sequence ID" value="NZ_BJON01000020.1"/>
</dbReference>
<accession>A0A0K9YLK7</accession>
<dbReference type="EMBL" id="BJON01000020">
    <property type="protein sequence ID" value="GED71330.1"/>
    <property type="molecule type" value="Genomic_DNA"/>
</dbReference>
<proteinExistence type="predicted"/>
<organism evidence="2 3">
    <name type="scientific">Brevibacillus reuszeri</name>
    <dbReference type="NCBI Taxonomy" id="54915"/>
    <lineage>
        <taxon>Bacteria</taxon>
        <taxon>Bacillati</taxon>
        <taxon>Bacillota</taxon>
        <taxon>Bacilli</taxon>
        <taxon>Bacillales</taxon>
        <taxon>Paenibacillaceae</taxon>
        <taxon>Brevibacillus</taxon>
    </lineage>
</organism>
<name>A0A0K9YLK7_9BACL</name>
<reference evidence="1 4" key="3">
    <citation type="submission" date="2019-06" db="EMBL/GenBank/DDBJ databases">
        <title>Whole genome shotgun sequence of Brevibacillus reuszeri NBRC 15719.</title>
        <authorList>
            <person name="Hosoyama A."/>
            <person name="Uohara A."/>
            <person name="Ohji S."/>
            <person name="Ichikawa N."/>
        </authorList>
    </citation>
    <scope>NUCLEOTIDE SEQUENCE [LARGE SCALE GENOMIC DNA]</scope>
    <source>
        <strain evidence="1 4">NBRC 15719</strain>
    </source>
</reference>
<comment type="caution">
    <text evidence="2">The sequence shown here is derived from an EMBL/GenBank/DDBJ whole genome shotgun (WGS) entry which is preliminary data.</text>
</comment>
<protein>
    <submittedName>
        <fullName evidence="2">Uncharacterized protein</fullName>
    </submittedName>
</protein>
<keyword evidence="4" id="KW-1185">Reference proteome</keyword>
<reference evidence="2" key="2">
    <citation type="submission" date="2015-07" db="EMBL/GenBank/DDBJ databases">
        <title>MeaNS - Measles Nucleotide Surveillance Program.</title>
        <authorList>
            <person name="Tran T."/>
            <person name="Druce J."/>
        </authorList>
    </citation>
    <scope>NUCLEOTIDE SEQUENCE</scope>
    <source>
        <strain evidence="2">DSM 9887</strain>
    </source>
</reference>
<evidence type="ECO:0000313" key="4">
    <source>
        <dbReference type="Proteomes" id="UP000319578"/>
    </source>
</evidence>
<reference evidence="3" key="1">
    <citation type="submission" date="2015-07" db="EMBL/GenBank/DDBJ databases">
        <title>Genome sequencing project for genomic taxonomy and phylogenomics of Bacillus-like bacteria.</title>
        <authorList>
            <person name="Liu B."/>
            <person name="Wang J."/>
            <person name="Zhu Y."/>
            <person name="Liu G."/>
            <person name="Chen Q."/>
            <person name="Chen Z."/>
            <person name="Lan J."/>
            <person name="Che J."/>
            <person name="Ge C."/>
            <person name="Shi H."/>
            <person name="Pan Z."/>
            <person name="Liu X."/>
        </authorList>
    </citation>
    <scope>NUCLEOTIDE SEQUENCE [LARGE SCALE GENOMIC DNA]</scope>
    <source>
        <strain evidence="3">DSM 9887</strain>
    </source>
</reference>
<dbReference type="AlphaFoldDB" id="A0A0K9YLK7"/>
<evidence type="ECO:0000313" key="3">
    <source>
        <dbReference type="Proteomes" id="UP000036834"/>
    </source>
</evidence>
<sequence length="246" mass="28325">MNRHWIKLVIFVVFLSVLSISFSKEATAPSKLAPPEYLQWKDQVEALLQDKPYVLPAYDPNLGPIAFVNNESSPARLSFELYRSDTYSLSKKAPKSRTLHDFYFAFSWDQKGVELSDSELLHRFTGLEAMTQPNRKKVDETTSLIHDSILEYREDHLKIYQSLDGETQEQNKDLQRAILAILKENAIKNAQVEIVNLERKTNLDFHLIIRDQLVKIQFAVDKHASADTTKELQHYLGDLHKLNGSP</sequence>
<evidence type="ECO:0000313" key="2">
    <source>
        <dbReference type="EMBL" id="KNB69618.1"/>
    </source>
</evidence>
<dbReference type="EMBL" id="LGIQ01000011">
    <property type="protein sequence ID" value="KNB69618.1"/>
    <property type="molecule type" value="Genomic_DNA"/>
</dbReference>
<gene>
    <name evidence="2" type="ORF">ADS79_27565</name>
    <name evidence="1" type="ORF">BRE01_50320</name>
</gene>
<dbReference type="Proteomes" id="UP000036834">
    <property type="component" value="Unassembled WGS sequence"/>
</dbReference>
<dbReference type="Proteomes" id="UP000319578">
    <property type="component" value="Unassembled WGS sequence"/>
</dbReference>
<dbReference type="PATRIC" id="fig|54915.3.peg.4701"/>
<dbReference type="OrthoDB" id="2679598at2"/>